<dbReference type="GO" id="GO:0005737">
    <property type="term" value="C:cytoplasm"/>
    <property type="evidence" value="ECO:0007669"/>
    <property type="project" value="UniProtKB-SubCell"/>
</dbReference>
<dbReference type="SUPFAM" id="SSF48403">
    <property type="entry name" value="Ankyrin repeat"/>
    <property type="match status" value="1"/>
</dbReference>
<keyword evidence="14" id="KW-0175">Coiled coil</keyword>
<keyword evidence="9 16" id="KW-0863">Zinc-finger</keyword>
<dbReference type="PANTHER" id="PTHR24202:SF53">
    <property type="entry name" value="E3 UBIQUITIN-PROTEIN LIGASE MIB1"/>
    <property type="match status" value="1"/>
</dbReference>
<organism evidence="21 22">
    <name type="scientific">Chrysodeixis includens</name>
    <name type="common">Soybean looper</name>
    <name type="synonym">Pseudoplusia includens</name>
    <dbReference type="NCBI Taxonomy" id="689277"/>
    <lineage>
        <taxon>Eukaryota</taxon>
        <taxon>Metazoa</taxon>
        <taxon>Ecdysozoa</taxon>
        <taxon>Arthropoda</taxon>
        <taxon>Hexapoda</taxon>
        <taxon>Insecta</taxon>
        <taxon>Pterygota</taxon>
        <taxon>Neoptera</taxon>
        <taxon>Endopterygota</taxon>
        <taxon>Lepidoptera</taxon>
        <taxon>Glossata</taxon>
        <taxon>Ditrysia</taxon>
        <taxon>Noctuoidea</taxon>
        <taxon>Noctuidae</taxon>
        <taxon>Plusiinae</taxon>
        <taxon>Chrysodeixis</taxon>
    </lineage>
</organism>
<evidence type="ECO:0000259" key="18">
    <source>
        <dbReference type="PROSITE" id="PS50089"/>
    </source>
</evidence>
<evidence type="ECO:0000256" key="15">
    <source>
        <dbReference type="PROSITE-ProRule" id="PRU00023"/>
    </source>
</evidence>
<keyword evidence="12" id="KW-0914">Notch signaling pathway</keyword>
<dbReference type="FunFam" id="3.30.60.90:FF:000005">
    <property type="entry name" value="Putative E3 ubiquitin-protein ligase mib1"/>
    <property type="match status" value="1"/>
</dbReference>
<dbReference type="GO" id="GO:0061630">
    <property type="term" value="F:ubiquitin protein ligase activity"/>
    <property type="evidence" value="ECO:0007669"/>
    <property type="project" value="UniProtKB-EC"/>
</dbReference>
<evidence type="ECO:0000256" key="5">
    <source>
        <dbReference type="ARBA" id="ARBA00022490"/>
    </source>
</evidence>
<dbReference type="CDD" id="cd16727">
    <property type="entry name" value="RING-HC_MIB1_rpt3"/>
    <property type="match status" value="1"/>
</dbReference>
<dbReference type="OrthoDB" id="2122982at2759"/>
<dbReference type="SUPFAM" id="SSF57850">
    <property type="entry name" value="RING/U-box"/>
    <property type="match status" value="2"/>
</dbReference>
<feature type="repeat" description="ANK" evidence="15">
    <location>
        <begin position="478"/>
        <end position="510"/>
    </location>
</feature>
<dbReference type="GO" id="GO:0016567">
    <property type="term" value="P:protein ubiquitination"/>
    <property type="evidence" value="ECO:0007669"/>
    <property type="project" value="InterPro"/>
</dbReference>
<feature type="compositionally biased region" description="Low complexity" evidence="17">
    <location>
        <begin position="802"/>
        <end position="828"/>
    </location>
</feature>
<dbReference type="Pfam" id="PF18346">
    <property type="entry name" value="SH3_15"/>
    <property type="match status" value="2"/>
</dbReference>
<dbReference type="SMART" id="SM00248">
    <property type="entry name" value="ANK"/>
    <property type="match status" value="8"/>
</dbReference>
<comment type="pathway">
    <text evidence="3">Protein modification; protein ubiquitination.</text>
</comment>
<dbReference type="GO" id="GO:0006897">
    <property type="term" value="P:endocytosis"/>
    <property type="evidence" value="ECO:0007669"/>
    <property type="project" value="TreeGrafter"/>
</dbReference>
<dbReference type="PRINTS" id="PR01415">
    <property type="entry name" value="ANKYRIN"/>
</dbReference>
<dbReference type="Pfam" id="PF00569">
    <property type="entry name" value="ZZ"/>
    <property type="match status" value="1"/>
</dbReference>
<feature type="domain" description="ZZ-type" evidence="19">
    <location>
        <begin position="88"/>
        <end position="140"/>
    </location>
</feature>
<feature type="repeat" description="ANK" evidence="15">
    <location>
        <begin position="544"/>
        <end position="576"/>
    </location>
</feature>
<sequence>MEPNIPGSSASSRATRFMMEGVGARVIRGPDWKWGKQDGGEGHVGTVRNFESPEEVVVVWDNGTAANYRCSGAYDLRILDSAPTGVKHEGTMCDTCRQQPIFGIRWKCAECSNYDLCSVCYHGDKHNLRHRFYRISAPGAQRCLVEPRRKSKKQAVRGIFPGARVVRGVDWQWEDQDGGNGRRGKVNEVQDWSAASPRSAAYVVWDNGAKNLYRVGFEGMADLKVVNDVKGQNVYKEHLPLLGELGPGRTGPHGLQVGDQVNVDLDLEIVQSLQHGHGGWTDGMFECLGTTGTVVGIDEDHDIVVTYPSGNRWTFNPAVLTKVCSGNLSASTSGGAGAAAGGGFAVGDLVQVCADQERVKTLQRGHGEWAEAMAPTLGKIGRVQQIYHDNDLKVEVCNTSWTYNPNAVTKVASSDGSIPGNSSGERLSALLKKLFESHVTGDANEELVKAAANGDATRCSEILGRTDAAHVDVNGFYGGHTALQAAAQNGHVEVIRALVSAGADVDAEDRDGDRAAHHAAFGDEPAALRALAAATADLSARNRRRQTPLHIAVNKGHLGVVRTLLQLAVHPSLQDSEGDTPLHDAISKKRDDMLTLLLEHGADMTLTNNNGFNALHHAALRGNPSAMKIMLGKLPRPWIVDDAKDDGYTALHLAALNNHAEVAELLVRGGARPDLQNANLQTALHLAVERQHTQIVRLLVAHGANLNICDKDGDTPLHEALRHHTLQQLRRLQDARDAALLTGLAHAHDKKSSASIACFLAAHGADLTIKNKKGQTPLDLCPDPNLCKTLTSCRKEGTGMGSEAAAESEPSSLSAAGSSAAPAASPVPADTPVTPAQSDPTADECLVCSDAKRDTLFRPCGHICCCNVCAARVKKCLICRACVVSRQRVGECVVCSEAPATVVFRPCGDVCACAACAPLMRKCVECRTPLLPLPAPPPATANAAAAPVAGPSHKLDVEKDNGSNLAQVQVNKGQPVPAQSAPHYMNNGSRFAAAPAAGGTAAGAAAAAVTPGGATSPPAQLAPPAPAPPVPGAPNAPAAADVQKLQQQLQDIKEQTMCPICLDRLKNMIFLCGHGMCQMCGDRIAVCPICRKQVEKRILLY</sequence>
<evidence type="ECO:0000256" key="16">
    <source>
        <dbReference type="PROSITE-ProRule" id="PRU00228"/>
    </source>
</evidence>
<reference evidence="21" key="1">
    <citation type="submission" date="2021-12" db="EMBL/GenBank/DDBJ databases">
        <authorList>
            <person name="King R."/>
        </authorList>
    </citation>
    <scope>NUCLEOTIDE SEQUENCE</scope>
</reference>
<dbReference type="InterPro" id="IPR013083">
    <property type="entry name" value="Znf_RING/FYVE/PHD"/>
</dbReference>
<dbReference type="InterPro" id="IPR043145">
    <property type="entry name" value="Znf_ZZ_sf"/>
</dbReference>
<dbReference type="InterPro" id="IPR000433">
    <property type="entry name" value="Znf_ZZ"/>
</dbReference>
<feature type="domain" description="MIB/HERC2" evidence="20">
    <location>
        <begin position="14"/>
        <end position="82"/>
    </location>
</feature>
<dbReference type="Proteomes" id="UP001154114">
    <property type="component" value="Chromosome 4"/>
</dbReference>
<dbReference type="Pfam" id="PF06701">
    <property type="entry name" value="MIB_HERC2"/>
    <property type="match status" value="2"/>
</dbReference>
<feature type="repeat" description="ANK" evidence="15">
    <location>
        <begin position="646"/>
        <end position="678"/>
    </location>
</feature>
<evidence type="ECO:0000256" key="11">
    <source>
        <dbReference type="ARBA" id="ARBA00022833"/>
    </source>
</evidence>
<feature type="compositionally biased region" description="Low complexity" evidence="17">
    <location>
        <begin position="1009"/>
        <end position="1019"/>
    </location>
</feature>
<dbReference type="FunFam" id="2.30.30.40:FF:000090">
    <property type="entry name" value="E3 ubiquitin-protein ligase MIB1 isoform X1"/>
    <property type="match status" value="1"/>
</dbReference>
<evidence type="ECO:0000256" key="17">
    <source>
        <dbReference type="SAM" id="MobiDB-lite"/>
    </source>
</evidence>
<gene>
    <name evidence="21" type="ORF">CINC_LOCUS10384</name>
</gene>
<dbReference type="CDD" id="cd02339">
    <property type="entry name" value="ZZ_Mind_bomb"/>
    <property type="match status" value="1"/>
</dbReference>
<accession>A0A9P0FV61</accession>
<evidence type="ECO:0000256" key="9">
    <source>
        <dbReference type="ARBA" id="ARBA00022771"/>
    </source>
</evidence>
<dbReference type="InterPro" id="IPR037252">
    <property type="entry name" value="Mib_Herc2_sf"/>
</dbReference>
<dbReference type="FunFam" id="3.30.40.10:FF:000083">
    <property type="entry name" value="E3 ubiquitin-protein ligase MIB1 isoform X1"/>
    <property type="match status" value="1"/>
</dbReference>
<dbReference type="PROSITE" id="PS50089">
    <property type="entry name" value="ZF_RING_2"/>
    <property type="match status" value="2"/>
</dbReference>
<dbReference type="PROSITE" id="PS50297">
    <property type="entry name" value="ANK_REP_REGION"/>
    <property type="match status" value="5"/>
</dbReference>
<dbReference type="SMART" id="SM00184">
    <property type="entry name" value="RING"/>
    <property type="match status" value="3"/>
</dbReference>
<evidence type="ECO:0000256" key="7">
    <source>
        <dbReference type="ARBA" id="ARBA00022723"/>
    </source>
</evidence>
<feature type="region of interest" description="Disordered" evidence="17">
    <location>
        <begin position="1009"/>
        <end position="1044"/>
    </location>
</feature>
<feature type="repeat" description="ANK" evidence="15">
    <location>
        <begin position="679"/>
        <end position="711"/>
    </location>
</feature>
<evidence type="ECO:0000256" key="10">
    <source>
        <dbReference type="ARBA" id="ARBA00022786"/>
    </source>
</evidence>
<keyword evidence="5" id="KW-0963">Cytoplasm</keyword>
<dbReference type="InterPro" id="IPR040847">
    <property type="entry name" value="SH3_15"/>
</dbReference>
<dbReference type="AlphaFoldDB" id="A0A9P0FV61"/>
<dbReference type="FunFam" id="2.30.30.40:FF:000054">
    <property type="entry name" value="Putative e3 ubiquitin-protein ligase mind-bomb"/>
    <property type="match status" value="1"/>
</dbReference>
<dbReference type="Gene3D" id="3.30.60.90">
    <property type="match status" value="1"/>
</dbReference>
<keyword evidence="8" id="KW-0677">Repeat</keyword>
<dbReference type="InterPro" id="IPR036770">
    <property type="entry name" value="Ankyrin_rpt-contain_sf"/>
</dbReference>
<dbReference type="PROSITE" id="PS50088">
    <property type="entry name" value="ANK_REPEAT"/>
    <property type="match status" value="5"/>
</dbReference>
<evidence type="ECO:0000256" key="6">
    <source>
        <dbReference type="ARBA" id="ARBA00022679"/>
    </source>
</evidence>
<keyword evidence="10" id="KW-0833">Ubl conjugation pathway</keyword>
<dbReference type="Gene3D" id="1.25.40.20">
    <property type="entry name" value="Ankyrin repeat-containing domain"/>
    <property type="match status" value="4"/>
</dbReference>
<dbReference type="CDD" id="cd16724">
    <property type="entry name" value="RING-HC_MIB1_rpt1"/>
    <property type="match status" value="1"/>
</dbReference>
<keyword evidence="13 15" id="KW-0040">ANK repeat</keyword>
<keyword evidence="7" id="KW-0479">Metal-binding</keyword>
<dbReference type="PROSITE" id="PS01357">
    <property type="entry name" value="ZF_ZZ_1"/>
    <property type="match status" value="1"/>
</dbReference>
<evidence type="ECO:0000259" key="20">
    <source>
        <dbReference type="PROSITE" id="PS51416"/>
    </source>
</evidence>
<evidence type="ECO:0000256" key="14">
    <source>
        <dbReference type="ARBA" id="ARBA00023054"/>
    </source>
</evidence>
<evidence type="ECO:0000259" key="19">
    <source>
        <dbReference type="PROSITE" id="PS50135"/>
    </source>
</evidence>
<dbReference type="EC" id="2.3.2.27" evidence="4"/>
<evidence type="ECO:0000256" key="4">
    <source>
        <dbReference type="ARBA" id="ARBA00012483"/>
    </source>
</evidence>
<keyword evidence="22" id="KW-1185">Reference proteome</keyword>
<dbReference type="Pfam" id="PF13920">
    <property type="entry name" value="zf-C3HC4_3"/>
    <property type="match status" value="3"/>
</dbReference>
<dbReference type="InterPro" id="IPR042056">
    <property type="entry name" value="MIB1/2_ZZ"/>
</dbReference>
<dbReference type="EMBL" id="LR824007">
    <property type="protein sequence ID" value="CAH0603066.1"/>
    <property type="molecule type" value="Genomic_DNA"/>
</dbReference>
<comment type="catalytic activity">
    <reaction evidence="1">
        <text>S-ubiquitinyl-[E2 ubiquitin-conjugating enzyme]-L-cysteine + [acceptor protein]-L-lysine = [E2 ubiquitin-conjugating enzyme]-L-cysteine + N(6)-ubiquitinyl-[acceptor protein]-L-lysine.</text>
        <dbReference type="EC" id="2.3.2.27"/>
    </reaction>
</comment>
<dbReference type="InterPro" id="IPR001841">
    <property type="entry name" value="Znf_RING"/>
</dbReference>
<evidence type="ECO:0000313" key="22">
    <source>
        <dbReference type="Proteomes" id="UP001154114"/>
    </source>
</evidence>
<dbReference type="Pfam" id="PF00023">
    <property type="entry name" value="Ank"/>
    <property type="match status" value="1"/>
</dbReference>
<dbReference type="GO" id="GO:0008270">
    <property type="term" value="F:zinc ion binding"/>
    <property type="evidence" value="ECO:0007669"/>
    <property type="project" value="UniProtKB-KW"/>
</dbReference>
<dbReference type="CDD" id="cd16725">
    <property type="entry name" value="RING-HC_MIB1_rpt2"/>
    <property type="match status" value="1"/>
</dbReference>
<feature type="domain" description="RING-type" evidence="18">
    <location>
        <begin position="845"/>
        <end position="880"/>
    </location>
</feature>
<name>A0A9P0FV61_CHRIL</name>
<evidence type="ECO:0000256" key="3">
    <source>
        <dbReference type="ARBA" id="ARBA00004906"/>
    </source>
</evidence>
<dbReference type="PANTHER" id="PTHR24202">
    <property type="entry name" value="E3 UBIQUITIN-PROTEIN LIGASE MIB2"/>
    <property type="match status" value="1"/>
</dbReference>
<dbReference type="GO" id="GO:0007219">
    <property type="term" value="P:Notch signaling pathway"/>
    <property type="evidence" value="ECO:0007669"/>
    <property type="project" value="UniProtKB-KW"/>
</dbReference>
<dbReference type="SUPFAM" id="SSF159034">
    <property type="entry name" value="Mib/herc2 domain-like"/>
    <property type="match status" value="2"/>
</dbReference>
<feature type="domain" description="MIB/HERC2" evidence="20">
    <location>
        <begin position="151"/>
        <end position="229"/>
    </location>
</feature>
<dbReference type="PROSITE" id="PS51416">
    <property type="entry name" value="MIB_HERC2"/>
    <property type="match status" value="2"/>
</dbReference>
<evidence type="ECO:0000256" key="8">
    <source>
        <dbReference type="ARBA" id="ARBA00022737"/>
    </source>
</evidence>
<evidence type="ECO:0000313" key="21">
    <source>
        <dbReference type="EMBL" id="CAH0603066.1"/>
    </source>
</evidence>
<keyword evidence="6" id="KW-0808">Transferase</keyword>
<dbReference type="InterPro" id="IPR002110">
    <property type="entry name" value="Ankyrin_rpt"/>
</dbReference>
<dbReference type="SMART" id="SM00291">
    <property type="entry name" value="ZnF_ZZ"/>
    <property type="match status" value="1"/>
</dbReference>
<keyword evidence="11" id="KW-0862">Zinc</keyword>
<feature type="region of interest" description="Disordered" evidence="17">
    <location>
        <begin position="800"/>
        <end position="841"/>
    </location>
</feature>
<dbReference type="FunFam" id="1.25.40.20:FF:000259">
    <property type="entry name" value="E3 ubiquitin-protein ligase mind-bomb"/>
    <property type="match status" value="1"/>
</dbReference>
<evidence type="ECO:0000256" key="1">
    <source>
        <dbReference type="ARBA" id="ARBA00000900"/>
    </source>
</evidence>
<dbReference type="Pfam" id="PF12796">
    <property type="entry name" value="Ank_2"/>
    <property type="match status" value="2"/>
</dbReference>
<dbReference type="PROSITE" id="PS50135">
    <property type="entry name" value="ZF_ZZ_2"/>
    <property type="match status" value="1"/>
</dbReference>
<feature type="compositionally biased region" description="Pro residues" evidence="17">
    <location>
        <begin position="1020"/>
        <end position="1034"/>
    </location>
</feature>
<dbReference type="Gene3D" id="2.30.30.40">
    <property type="entry name" value="SH3 Domains"/>
    <property type="match status" value="2"/>
</dbReference>
<comment type="subcellular location">
    <subcellularLocation>
        <location evidence="2">Cytoplasm</location>
    </subcellularLocation>
</comment>
<dbReference type="Gene3D" id="3.30.40.10">
    <property type="entry name" value="Zinc/RING finger domain, C3HC4 (zinc finger)"/>
    <property type="match status" value="3"/>
</dbReference>
<protein>
    <recommendedName>
        <fullName evidence="4">RING-type E3 ubiquitin transferase</fullName>
        <ecNumber evidence="4">2.3.2.27</ecNumber>
    </recommendedName>
</protein>
<proteinExistence type="predicted"/>
<evidence type="ECO:0000256" key="2">
    <source>
        <dbReference type="ARBA" id="ARBA00004496"/>
    </source>
</evidence>
<evidence type="ECO:0000256" key="13">
    <source>
        <dbReference type="ARBA" id="ARBA00023043"/>
    </source>
</evidence>
<feature type="domain" description="RING-type" evidence="18">
    <location>
        <begin position="1058"/>
        <end position="1091"/>
    </location>
</feature>
<dbReference type="InterPro" id="IPR010606">
    <property type="entry name" value="Mib_Herc2"/>
</dbReference>
<evidence type="ECO:0000256" key="12">
    <source>
        <dbReference type="ARBA" id="ARBA00022976"/>
    </source>
</evidence>
<feature type="repeat" description="ANK" evidence="15">
    <location>
        <begin position="577"/>
        <end position="609"/>
    </location>
</feature>